<proteinExistence type="inferred from homology"/>
<evidence type="ECO:0000256" key="8">
    <source>
        <dbReference type="ARBA" id="ARBA00023485"/>
    </source>
</evidence>
<evidence type="ECO:0000256" key="2">
    <source>
        <dbReference type="ARBA" id="ARBA00022692"/>
    </source>
</evidence>
<keyword evidence="6" id="KW-0325">Glycoprotein</keyword>
<keyword evidence="4" id="KW-0333">Golgi apparatus</keyword>
<evidence type="ECO:0000313" key="10">
    <source>
        <dbReference type="Proteomes" id="UP000241769"/>
    </source>
</evidence>
<comment type="similarity">
    <text evidence="7">Belongs to the SPRING family.</text>
</comment>
<keyword evidence="3" id="KW-1133">Transmembrane helix</keyword>
<dbReference type="AlphaFoldDB" id="A0A2P6NY17"/>
<sequence length="145" mass="16271">MRPRSYKRSLLTLFVLFSVGYLGMITLSMHRMSDPSYGVGRDPQAAEVDVSNEEDTHKRRCRHTVENGQRVTDDAGRTCLWNEILSNSSCCPSIAERFTCGGCGENDCCNSYEVCVSCCMDSSNNNVYRGRQKFCFSDALPRLPS</sequence>
<dbReference type="GO" id="GO:0000139">
    <property type="term" value="C:Golgi membrane"/>
    <property type="evidence" value="ECO:0007669"/>
    <property type="project" value="UniProtKB-SubCell"/>
</dbReference>
<name>A0A2P6NY17_9EUKA</name>
<dbReference type="Pfam" id="PF10218">
    <property type="entry name" value="SPRING1"/>
    <property type="match status" value="1"/>
</dbReference>
<dbReference type="InterPro" id="IPR019352">
    <property type="entry name" value="SPRING1"/>
</dbReference>
<keyword evidence="10" id="KW-1185">Reference proteome</keyword>
<dbReference type="EMBL" id="MDYQ01000007">
    <property type="protein sequence ID" value="PRP88854.1"/>
    <property type="molecule type" value="Genomic_DNA"/>
</dbReference>
<dbReference type="InParanoid" id="A0A2P6NY17"/>
<dbReference type="PANTHER" id="PTHR13481:SF0">
    <property type="entry name" value="SREBP REGULATING GENE PROTEIN"/>
    <property type="match status" value="1"/>
</dbReference>
<evidence type="ECO:0000256" key="6">
    <source>
        <dbReference type="ARBA" id="ARBA00023180"/>
    </source>
</evidence>
<comment type="subcellular location">
    <subcellularLocation>
        <location evidence="1">Golgi apparatus membrane</location>
        <topology evidence="1">Single-pass membrane protein</topology>
    </subcellularLocation>
</comment>
<keyword evidence="5" id="KW-0472">Membrane</keyword>
<dbReference type="Proteomes" id="UP000241769">
    <property type="component" value="Unassembled WGS sequence"/>
</dbReference>
<evidence type="ECO:0000256" key="4">
    <source>
        <dbReference type="ARBA" id="ARBA00023034"/>
    </source>
</evidence>
<reference evidence="9 10" key="1">
    <citation type="journal article" date="2018" name="Genome Biol. Evol.">
        <title>Multiple Roots of Fruiting Body Formation in Amoebozoa.</title>
        <authorList>
            <person name="Hillmann F."/>
            <person name="Forbes G."/>
            <person name="Novohradska S."/>
            <person name="Ferling I."/>
            <person name="Riege K."/>
            <person name="Groth M."/>
            <person name="Westermann M."/>
            <person name="Marz M."/>
            <person name="Spaller T."/>
            <person name="Winckler T."/>
            <person name="Schaap P."/>
            <person name="Glockner G."/>
        </authorList>
    </citation>
    <scope>NUCLEOTIDE SEQUENCE [LARGE SCALE GENOMIC DNA]</scope>
    <source>
        <strain evidence="9 10">Jena</strain>
    </source>
</reference>
<evidence type="ECO:0000256" key="7">
    <source>
        <dbReference type="ARBA" id="ARBA00023461"/>
    </source>
</evidence>
<organism evidence="9 10">
    <name type="scientific">Planoprotostelium fungivorum</name>
    <dbReference type="NCBI Taxonomy" id="1890364"/>
    <lineage>
        <taxon>Eukaryota</taxon>
        <taxon>Amoebozoa</taxon>
        <taxon>Evosea</taxon>
        <taxon>Variosea</taxon>
        <taxon>Cavosteliida</taxon>
        <taxon>Cavosteliaceae</taxon>
        <taxon>Planoprotostelium</taxon>
    </lineage>
</organism>
<dbReference type="OrthoDB" id="70142at2759"/>
<keyword evidence="2" id="KW-0812">Transmembrane</keyword>
<evidence type="ECO:0000256" key="3">
    <source>
        <dbReference type="ARBA" id="ARBA00022989"/>
    </source>
</evidence>
<accession>A0A2P6NY17</accession>
<evidence type="ECO:0000256" key="5">
    <source>
        <dbReference type="ARBA" id="ARBA00023136"/>
    </source>
</evidence>
<comment type="caution">
    <text evidence="9">The sequence shown here is derived from an EMBL/GenBank/DDBJ whole genome shotgun (WGS) entry which is preliminary data.</text>
</comment>
<evidence type="ECO:0000313" key="9">
    <source>
        <dbReference type="EMBL" id="PRP88854.1"/>
    </source>
</evidence>
<protein>
    <recommendedName>
        <fullName evidence="8">SREBP regulating gene protein</fullName>
    </recommendedName>
</protein>
<dbReference type="GO" id="GO:2000640">
    <property type="term" value="P:positive regulation of SREBP signaling pathway"/>
    <property type="evidence" value="ECO:0007669"/>
    <property type="project" value="InterPro"/>
</dbReference>
<gene>
    <name evidence="9" type="ORF">PROFUN_00322</name>
</gene>
<evidence type="ECO:0000256" key="1">
    <source>
        <dbReference type="ARBA" id="ARBA00004194"/>
    </source>
</evidence>
<dbReference type="PANTHER" id="PTHR13481">
    <property type="entry name" value="SREBP REGULATING GENE PROTEIN"/>
    <property type="match status" value="1"/>
</dbReference>